<comment type="caution">
    <text evidence="5">The sequence shown here is derived from an EMBL/GenBank/DDBJ whole genome shotgun (WGS) entry which is preliminary data.</text>
</comment>
<evidence type="ECO:0000256" key="2">
    <source>
        <dbReference type="ARBA" id="ARBA00022741"/>
    </source>
</evidence>
<gene>
    <name evidence="5" type="ORF">QPL79_07550</name>
</gene>
<keyword evidence="3 5" id="KW-0067">ATP-binding</keyword>
<evidence type="ECO:0000256" key="3">
    <source>
        <dbReference type="ARBA" id="ARBA00022840"/>
    </source>
</evidence>
<dbReference type="RefSeq" id="WP_285274201.1">
    <property type="nucleotide sequence ID" value="NZ_JASNVW010000005.1"/>
</dbReference>
<dbReference type="InterPro" id="IPR003439">
    <property type="entry name" value="ABC_transporter-like_ATP-bd"/>
</dbReference>
<accession>A0ABD4Z7A8</accession>
<organism evidence="5 6">
    <name type="scientific">Ignisphaera cupida</name>
    <dbReference type="NCBI Taxonomy" id="3050454"/>
    <lineage>
        <taxon>Archaea</taxon>
        <taxon>Thermoproteota</taxon>
        <taxon>Thermoprotei</taxon>
        <taxon>Desulfurococcales</taxon>
        <taxon>Desulfurococcaceae</taxon>
        <taxon>Ignisphaera</taxon>
    </lineage>
</organism>
<dbReference type="Proteomes" id="UP001529235">
    <property type="component" value="Unassembled WGS sequence"/>
</dbReference>
<dbReference type="GO" id="GO:0005524">
    <property type="term" value="F:ATP binding"/>
    <property type="evidence" value="ECO:0007669"/>
    <property type="project" value="UniProtKB-KW"/>
</dbReference>
<sequence length="243" mass="26965">MATLVSLINIVKSFGEKGKVLRVLDGISLDIGEEFIAILGPSGCGKSTLLRIIAGVEKVDEGEVKYHGSVTYGFVFQSPTLLPWLTVIDNVALPLIAKGVDKRVAREKALKYLSLVGLHGFEDFYPHELSGGMRQRVNIARALVVEPTILLMDEPFSQLDPLTAEALRAEILDLWLSGVTTVRGIVMVTHNVEEAVLMADKIVILTPRPARISKIVEVKLRRPRDRRSKEFQETVDLVYEYVS</sequence>
<dbReference type="SUPFAM" id="SSF52540">
    <property type="entry name" value="P-loop containing nucleoside triphosphate hydrolases"/>
    <property type="match status" value="1"/>
</dbReference>
<evidence type="ECO:0000256" key="1">
    <source>
        <dbReference type="ARBA" id="ARBA00022448"/>
    </source>
</evidence>
<evidence type="ECO:0000313" key="6">
    <source>
        <dbReference type="Proteomes" id="UP001529235"/>
    </source>
</evidence>
<dbReference type="Pfam" id="PF00005">
    <property type="entry name" value="ABC_tran"/>
    <property type="match status" value="1"/>
</dbReference>
<dbReference type="Gene3D" id="3.40.50.300">
    <property type="entry name" value="P-loop containing nucleotide triphosphate hydrolases"/>
    <property type="match status" value="1"/>
</dbReference>
<evidence type="ECO:0000259" key="4">
    <source>
        <dbReference type="PROSITE" id="PS50893"/>
    </source>
</evidence>
<dbReference type="InterPro" id="IPR003593">
    <property type="entry name" value="AAA+_ATPase"/>
</dbReference>
<dbReference type="PANTHER" id="PTHR42788">
    <property type="entry name" value="TAURINE IMPORT ATP-BINDING PROTEIN-RELATED"/>
    <property type="match status" value="1"/>
</dbReference>
<dbReference type="AlphaFoldDB" id="A0ABD4Z7A8"/>
<dbReference type="PROSITE" id="PS50893">
    <property type="entry name" value="ABC_TRANSPORTER_2"/>
    <property type="match status" value="1"/>
</dbReference>
<dbReference type="PROSITE" id="PS00211">
    <property type="entry name" value="ABC_TRANSPORTER_1"/>
    <property type="match status" value="1"/>
</dbReference>
<dbReference type="EMBL" id="JASNVW010000005">
    <property type="protein sequence ID" value="MDK6029216.1"/>
    <property type="molecule type" value="Genomic_DNA"/>
</dbReference>
<keyword evidence="2" id="KW-0547">Nucleotide-binding</keyword>
<keyword evidence="6" id="KW-1185">Reference proteome</keyword>
<feature type="domain" description="ABC transporter" evidence="4">
    <location>
        <begin position="5"/>
        <end position="232"/>
    </location>
</feature>
<proteinExistence type="predicted"/>
<keyword evidence="1" id="KW-0813">Transport</keyword>
<dbReference type="PANTHER" id="PTHR42788:SF13">
    <property type="entry name" value="ALIPHATIC SULFONATES IMPORT ATP-BINDING PROTEIN SSUB"/>
    <property type="match status" value="1"/>
</dbReference>
<dbReference type="InterPro" id="IPR027417">
    <property type="entry name" value="P-loop_NTPase"/>
</dbReference>
<reference evidence="5 6" key="1">
    <citation type="submission" date="2023-05" db="EMBL/GenBank/DDBJ databases">
        <title>A new hyperthermophilic archaea 'Ignisphaera cupida' sp. nov. and description of the family 'Ignisphaeraceae' fam. nov.</title>
        <authorList>
            <person name="Podosokorskaya O.A."/>
            <person name="Elcheninov A.G."/>
            <person name="Klukina A."/>
            <person name="Merkel A.Y."/>
        </authorList>
    </citation>
    <scope>NUCLEOTIDE SEQUENCE [LARGE SCALE GENOMIC DNA]</scope>
    <source>
        <strain evidence="5 6">4213-co</strain>
    </source>
</reference>
<dbReference type="CDD" id="cd03293">
    <property type="entry name" value="ABC_NrtD_SsuB_transporters"/>
    <property type="match status" value="1"/>
</dbReference>
<evidence type="ECO:0000313" key="5">
    <source>
        <dbReference type="EMBL" id="MDK6029216.1"/>
    </source>
</evidence>
<protein>
    <submittedName>
        <fullName evidence="5">ABC transporter ATP-binding protein</fullName>
    </submittedName>
</protein>
<dbReference type="InterPro" id="IPR017871">
    <property type="entry name" value="ABC_transporter-like_CS"/>
</dbReference>
<dbReference type="SMART" id="SM00382">
    <property type="entry name" value="AAA"/>
    <property type="match status" value="1"/>
</dbReference>
<dbReference type="InterPro" id="IPR050166">
    <property type="entry name" value="ABC_transporter_ATP-bind"/>
</dbReference>
<name>A0ABD4Z7A8_9CREN</name>